<dbReference type="SUPFAM" id="SSF56519">
    <property type="entry name" value="Penicillin binding protein dimerisation domain"/>
    <property type="match status" value="1"/>
</dbReference>
<dbReference type="PANTHER" id="PTHR30627">
    <property type="entry name" value="PEPTIDOGLYCAN D,D-TRANSPEPTIDASE"/>
    <property type="match status" value="1"/>
</dbReference>
<dbReference type="Gene3D" id="3.40.710.10">
    <property type="entry name" value="DD-peptidase/beta-lactamase superfamily"/>
    <property type="match status" value="1"/>
</dbReference>
<evidence type="ECO:0000256" key="1">
    <source>
        <dbReference type="ARBA" id="ARBA00004370"/>
    </source>
</evidence>
<evidence type="ECO:0000259" key="7">
    <source>
        <dbReference type="Pfam" id="PF03717"/>
    </source>
</evidence>
<comment type="similarity">
    <text evidence="2">Belongs to the transpeptidase family.</text>
</comment>
<evidence type="ECO:0000256" key="2">
    <source>
        <dbReference type="ARBA" id="ARBA00007171"/>
    </source>
</evidence>
<dbReference type="InterPro" id="IPR007887">
    <property type="entry name" value="MecA_N"/>
</dbReference>
<dbReference type="InterPro" id="IPR012338">
    <property type="entry name" value="Beta-lactam/transpept-like"/>
</dbReference>
<evidence type="ECO:0000259" key="8">
    <source>
        <dbReference type="Pfam" id="PF05223"/>
    </source>
</evidence>
<dbReference type="Pfam" id="PF00905">
    <property type="entry name" value="Transpeptidase"/>
    <property type="match status" value="1"/>
</dbReference>
<keyword evidence="5" id="KW-0732">Signal</keyword>
<dbReference type="Proteomes" id="UP000823521">
    <property type="component" value="Unassembled WGS sequence"/>
</dbReference>
<dbReference type="InterPro" id="IPR005311">
    <property type="entry name" value="PBP_dimer"/>
</dbReference>
<dbReference type="Gene3D" id="3.90.1310.10">
    <property type="entry name" value="Penicillin-binding protein 2a (Domain 2)"/>
    <property type="match status" value="1"/>
</dbReference>
<feature type="region of interest" description="Disordered" evidence="4">
    <location>
        <begin position="84"/>
        <end position="103"/>
    </location>
</feature>
<comment type="subcellular location">
    <subcellularLocation>
        <location evidence="1">Membrane</location>
    </subcellularLocation>
</comment>
<dbReference type="EMBL" id="WVUH01000235">
    <property type="protein sequence ID" value="MBO4208854.1"/>
    <property type="molecule type" value="Genomic_DNA"/>
</dbReference>
<dbReference type="SUPFAM" id="SSF56601">
    <property type="entry name" value="beta-lactamase/transpeptidase-like"/>
    <property type="match status" value="1"/>
</dbReference>
<dbReference type="RefSeq" id="WP_208815831.1">
    <property type="nucleotide sequence ID" value="NZ_WVUH01000235.1"/>
</dbReference>
<dbReference type="Pfam" id="PF03717">
    <property type="entry name" value="PBP_dimer"/>
    <property type="match status" value="1"/>
</dbReference>
<comment type="caution">
    <text evidence="9">The sequence shown here is derived from an EMBL/GenBank/DDBJ whole genome shotgun (WGS) entry which is preliminary data.</text>
</comment>
<keyword evidence="10" id="KW-1185">Reference proteome</keyword>
<reference evidence="9 10" key="1">
    <citation type="submission" date="2019-12" db="EMBL/GenBank/DDBJ databases">
        <title>Whole genome sequencing of endophytic Actinobacterium Micromonospora sp. MPMI6T.</title>
        <authorList>
            <person name="Evv R."/>
            <person name="Podile A.R."/>
        </authorList>
    </citation>
    <scope>NUCLEOTIDE SEQUENCE [LARGE SCALE GENOMIC DNA]</scope>
    <source>
        <strain evidence="9 10">MPMI6</strain>
    </source>
</reference>
<protein>
    <submittedName>
        <fullName evidence="9">Penicillin-binding protein</fullName>
    </submittedName>
</protein>
<dbReference type="Pfam" id="PF05223">
    <property type="entry name" value="MecA_N"/>
    <property type="match status" value="1"/>
</dbReference>
<evidence type="ECO:0000259" key="6">
    <source>
        <dbReference type="Pfam" id="PF00905"/>
    </source>
</evidence>
<feature type="signal peptide" evidence="5">
    <location>
        <begin position="1"/>
        <end position="35"/>
    </location>
</feature>
<evidence type="ECO:0000256" key="5">
    <source>
        <dbReference type="SAM" id="SignalP"/>
    </source>
</evidence>
<feature type="domain" description="Penicillin-binding protein dimerisation" evidence="7">
    <location>
        <begin position="164"/>
        <end position="331"/>
    </location>
</feature>
<evidence type="ECO:0000256" key="4">
    <source>
        <dbReference type="SAM" id="MobiDB-lite"/>
    </source>
</evidence>
<dbReference type="InterPro" id="IPR036138">
    <property type="entry name" value="PBP_dimer_sf"/>
</dbReference>
<dbReference type="InterPro" id="IPR001460">
    <property type="entry name" value="PCN-bd_Tpept"/>
</dbReference>
<accession>A0ABS3VWC4</accession>
<sequence length="656" mass="68866">MREVYPIRRHRPTRRRAARLPAALTCLALAGTALVGCSRGDGPEESVDAFLAGWRSGDLNAVGFRNPAGDRLSAEEVTGQLRELTGGLPKSSPELKRTGGATVTGNTANATIRVEWSLPGDVTWGYDRPVRLVQGGDDRWQVIWEPQLVHEGLTSGDRLAVRRDPAPRAAVLDAAGTPIVAPRPVVVVGVQPNQVEDPAALARNLEAAFRAVRPALNPPVDLTDLPKRLAAAEPGDFVEVVTLRREAYLQIKPRIYDYAGTKFREEQRDLAPTREFARAVLGSVDPAFKEDLAAKPDLYTAGDLVGHGGLQGRYDERLRGRPGLSVVVNRKGPEGEVAPTGTELFRAEPKAGEPVRTTLDVATQNAADGALRAERRRAALVAVRISDGAVLAAANGPGPAGENLAFTAQVPPGSTFKMVSALGLLNAGAVTLDGPVPCEKTFTVDGRSFKNSDNFALGTVPFRVDFAKSCNTAFAALAPKLGPDGLAEAGRSLGLEGRWDLGLDAFTGRVSTGGSAAERAAAAFGQGTTQVSPLAMAAATAAVARGQWQQPKLVLDPAPAQPAPAGPQLSAGSVGPLRTMMREVVTRGTATALADVPGGPVHGKTGTAEYDDNPAHTHAWFVGWQGDVAFAVFVEQGGSSTASAVPAAERFLRALR</sequence>
<feature type="domain" description="NTF2-like N-terminal transpeptidase" evidence="8">
    <location>
        <begin position="43"/>
        <end position="156"/>
    </location>
</feature>
<keyword evidence="3" id="KW-0472">Membrane</keyword>
<evidence type="ECO:0000256" key="3">
    <source>
        <dbReference type="ARBA" id="ARBA00023136"/>
    </source>
</evidence>
<feature type="chain" id="PRO_5046621361" evidence="5">
    <location>
        <begin position="36"/>
        <end position="656"/>
    </location>
</feature>
<proteinExistence type="inferred from homology"/>
<organism evidence="9 10">
    <name type="scientific">Micromonospora echinofusca</name>
    <dbReference type="NCBI Taxonomy" id="47858"/>
    <lineage>
        <taxon>Bacteria</taxon>
        <taxon>Bacillati</taxon>
        <taxon>Actinomycetota</taxon>
        <taxon>Actinomycetes</taxon>
        <taxon>Micromonosporales</taxon>
        <taxon>Micromonosporaceae</taxon>
        <taxon>Micromonospora</taxon>
    </lineage>
</organism>
<evidence type="ECO:0000313" key="10">
    <source>
        <dbReference type="Proteomes" id="UP000823521"/>
    </source>
</evidence>
<evidence type="ECO:0000313" key="9">
    <source>
        <dbReference type="EMBL" id="MBO4208854.1"/>
    </source>
</evidence>
<feature type="domain" description="Penicillin-binding protein transpeptidase" evidence="6">
    <location>
        <begin position="379"/>
        <end position="647"/>
    </location>
</feature>
<dbReference type="InterPro" id="IPR050515">
    <property type="entry name" value="Beta-lactam/transpept"/>
</dbReference>
<name>A0ABS3VWC4_MICEH</name>
<dbReference type="PANTHER" id="PTHR30627:SF24">
    <property type="entry name" value="PENICILLIN-BINDING PROTEIN 4B"/>
    <property type="match status" value="1"/>
</dbReference>
<gene>
    <name evidence="9" type="ORF">GSF22_22995</name>
</gene>